<proteinExistence type="predicted"/>
<dbReference type="InParanoid" id="A0A1X7VC16"/>
<accession>A0A1X7VC16</accession>
<name>A0A1X7VC16_AMPQE</name>
<sequence length="36" mass="4266">MDTTNIEGLKQEEKREKERERVKVGELGYKKEKQAS</sequence>
<dbReference type="EnsemblMetazoa" id="Aqu2.1.37533_001">
    <property type="protein sequence ID" value="Aqu2.1.37533_001"/>
    <property type="gene ID" value="Aqu2.1.37533"/>
</dbReference>
<evidence type="ECO:0000313" key="2">
    <source>
        <dbReference type="EnsemblMetazoa" id="Aqu2.1.37533_001"/>
    </source>
</evidence>
<evidence type="ECO:0000256" key="1">
    <source>
        <dbReference type="SAM" id="MobiDB-lite"/>
    </source>
</evidence>
<dbReference type="AlphaFoldDB" id="A0A1X7VC16"/>
<reference evidence="2" key="1">
    <citation type="submission" date="2017-05" db="UniProtKB">
        <authorList>
            <consortium name="EnsemblMetazoa"/>
        </authorList>
    </citation>
    <scope>IDENTIFICATION</scope>
</reference>
<feature type="region of interest" description="Disordered" evidence="1">
    <location>
        <begin position="1"/>
        <end position="36"/>
    </location>
</feature>
<feature type="compositionally biased region" description="Basic and acidic residues" evidence="1">
    <location>
        <begin position="9"/>
        <end position="36"/>
    </location>
</feature>
<organism evidence="2">
    <name type="scientific">Amphimedon queenslandica</name>
    <name type="common">Sponge</name>
    <dbReference type="NCBI Taxonomy" id="400682"/>
    <lineage>
        <taxon>Eukaryota</taxon>
        <taxon>Metazoa</taxon>
        <taxon>Porifera</taxon>
        <taxon>Demospongiae</taxon>
        <taxon>Heteroscleromorpha</taxon>
        <taxon>Haplosclerida</taxon>
        <taxon>Niphatidae</taxon>
        <taxon>Amphimedon</taxon>
    </lineage>
</organism>
<protein>
    <submittedName>
        <fullName evidence="2">Uncharacterized protein</fullName>
    </submittedName>
</protein>